<dbReference type="PATRIC" id="fig|710685.3.peg.3823"/>
<dbReference type="KEGG" id="mrh:MycrhN_3808"/>
<accession>G8RWL6</accession>
<gene>
    <name evidence="1" type="ordered locus">MycrhN_3808</name>
</gene>
<protein>
    <submittedName>
        <fullName evidence="1">Uncharacterized protein</fullName>
    </submittedName>
</protein>
<name>G8RWL6_MYCRN</name>
<dbReference type="OrthoDB" id="4761805at2"/>
<dbReference type="EMBL" id="CP003169">
    <property type="protein sequence ID" value="AEV74324.1"/>
    <property type="molecule type" value="Genomic_DNA"/>
</dbReference>
<dbReference type="eggNOG" id="ENOG5031MNU">
    <property type="taxonomic scope" value="Bacteria"/>
</dbReference>
<keyword evidence="2" id="KW-1185">Reference proteome</keyword>
<organism evidence="1 2">
    <name type="scientific">Mycolicibacterium rhodesiae (strain NBB3)</name>
    <name type="common">Mycobacterium rhodesiae</name>
    <dbReference type="NCBI Taxonomy" id="710685"/>
    <lineage>
        <taxon>Bacteria</taxon>
        <taxon>Bacillati</taxon>
        <taxon>Actinomycetota</taxon>
        <taxon>Actinomycetes</taxon>
        <taxon>Mycobacteriales</taxon>
        <taxon>Mycobacteriaceae</taxon>
        <taxon>Mycolicibacterium</taxon>
    </lineage>
</organism>
<reference evidence="1 2" key="1">
    <citation type="submission" date="2011-12" db="EMBL/GenBank/DDBJ databases">
        <title>Complete sequence of Mycobacterium rhodesiae NBB3.</title>
        <authorList>
            <consortium name="US DOE Joint Genome Institute"/>
            <person name="Lucas S."/>
            <person name="Han J."/>
            <person name="Lapidus A."/>
            <person name="Cheng J.-F."/>
            <person name="Goodwin L."/>
            <person name="Pitluck S."/>
            <person name="Peters L."/>
            <person name="Mikhailova N."/>
            <person name="Gu W."/>
            <person name="Detter J.C."/>
            <person name="Han C."/>
            <person name="Tapia R."/>
            <person name="Land M."/>
            <person name="Hauser L."/>
            <person name="Kyrpides N."/>
            <person name="Ivanova N."/>
            <person name="Pagani I."/>
            <person name="Mattes T."/>
            <person name="Holmes A."/>
            <person name="Rutledge P."/>
            <person name="Paulsen I."/>
            <person name="Coleman N."/>
            <person name="Woyke T."/>
        </authorList>
    </citation>
    <scope>NUCLEOTIDE SEQUENCE [LARGE SCALE GENOMIC DNA]</scope>
    <source>
        <strain evidence="1 2">NBB3</strain>
    </source>
</reference>
<dbReference type="RefSeq" id="WP_014212077.1">
    <property type="nucleotide sequence ID" value="NC_016604.1"/>
</dbReference>
<dbReference type="STRING" id="710685.MycrhN_3808"/>
<dbReference type="HOGENOM" id="CLU_1271147_0_0_11"/>
<evidence type="ECO:0000313" key="2">
    <source>
        <dbReference type="Proteomes" id="UP000005442"/>
    </source>
</evidence>
<proteinExistence type="predicted"/>
<evidence type="ECO:0000313" key="1">
    <source>
        <dbReference type="EMBL" id="AEV74324.1"/>
    </source>
</evidence>
<dbReference type="Proteomes" id="UP000005442">
    <property type="component" value="Chromosome"/>
</dbReference>
<sequence length="217" mass="24126">MAADDRQPAFEQWLRGLNALTASADAARQWRERRYEFAYRLGEKLVGQTATHPAVVGSAVYGIWLRWGLLYVGQTNEASRRLRDLPVGESHHLANTFPPEIWDRVVVIDWPSLTEAEAALAQLDQATIGLAIEHRLQVRVQPLANASRRTKGGGWRDIDRNKSRSRGARAAEAIGELAHEVDRLWDIAAVREPGSEPLPAAVRSVRPGDLLGHEHAV</sequence>
<dbReference type="AlphaFoldDB" id="G8RWL6"/>